<evidence type="ECO:0000256" key="2">
    <source>
        <dbReference type="ARBA" id="ARBA00023002"/>
    </source>
</evidence>
<evidence type="ECO:0000259" key="4">
    <source>
        <dbReference type="Pfam" id="PF00465"/>
    </source>
</evidence>
<dbReference type="PANTHER" id="PTHR11496">
    <property type="entry name" value="ALCOHOL DEHYDROGENASE"/>
    <property type="match status" value="1"/>
</dbReference>
<proteinExistence type="inferred from homology"/>
<dbReference type="PROSITE" id="PS00913">
    <property type="entry name" value="ADH_IRON_1"/>
    <property type="match status" value="1"/>
</dbReference>
<evidence type="ECO:0000256" key="1">
    <source>
        <dbReference type="ARBA" id="ARBA00007358"/>
    </source>
</evidence>
<dbReference type="FunFam" id="3.40.50.1970:FF:000003">
    <property type="entry name" value="Alcohol dehydrogenase, iron-containing"/>
    <property type="match status" value="1"/>
</dbReference>
<reference evidence="6 7" key="1">
    <citation type="submission" date="2016-09" db="EMBL/GenBank/DDBJ databases">
        <authorList>
            <person name="Capua I."/>
            <person name="De Benedictis P."/>
            <person name="Joannis T."/>
            <person name="Lombin L.H."/>
            <person name="Cattoli G."/>
        </authorList>
    </citation>
    <scope>NUCLEOTIDE SEQUENCE [LARGE SCALE GENOMIC DNA]</scope>
    <source>
        <strain evidence="6 7">LMG 25899</strain>
    </source>
</reference>
<dbReference type="FunFam" id="1.20.1090.10:FF:000001">
    <property type="entry name" value="Aldehyde-alcohol dehydrogenase"/>
    <property type="match status" value="1"/>
</dbReference>
<dbReference type="GO" id="GO:0046872">
    <property type="term" value="F:metal ion binding"/>
    <property type="evidence" value="ECO:0007669"/>
    <property type="project" value="InterPro"/>
</dbReference>
<dbReference type="STRING" id="762845.BCR26_06340"/>
<accession>A0A1E5KSQ5</accession>
<dbReference type="CDD" id="cd08180">
    <property type="entry name" value="PDD"/>
    <property type="match status" value="1"/>
</dbReference>
<dbReference type="Gene3D" id="3.40.50.1970">
    <property type="match status" value="1"/>
</dbReference>
<keyword evidence="7" id="KW-1185">Reference proteome</keyword>
<feature type="domain" description="Alcohol dehydrogenase iron-type/glycerol dehydrogenase GldA" evidence="4">
    <location>
        <begin position="10"/>
        <end position="160"/>
    </location>
</feature>
<dbReference type="AlphaFoldDB" id="A0A1E5KSQ5"/>
<dbReference type="Pfam" id="PF25137">
    <property type="entry name" value="ADH_Fe_C"/>
    <property type="match status" value="1"/>
</dbReference>
<dbReference type="InterPro" id="IPR018211">
    <property type="entry name" value="ADH_Fe_CS"/>
</dbReference>
<dbReference type="InterPro" id="IPR056798">
    <property type="entry name" value="ADH_Fe_C"/>
</dbReference>
<dbReference type="InterPro" id="IPR001670">
    <property type="entry name" value="ADH_Fe/GldA"/>
</dbReference>
<protein>
    <submittedName>
        <fullName evidence="6">Alcohol dehydrogenase</fullName>
    </submittedName>
</protein>
<dbReference type="SUPFAM" id="SSF56796">
    <property type="entry name" value="Dehydroquinate synthase-like"/>
    <property type="match status" value="1"/>
</dbReference>
<comment type="similarity">
    <text evidence="1">Belongs to the iron-containing alcohol dehydrogenase family.</text>
</comment>
<comment type="caution">
    <text evidence="6">The sequence shown here is derived from an EMBL/GenBank/DDBJ whole genome shotgun (WGS) entry which is preliminary data.</text>
</comment>
<keyword evidence="3" id="KW-0520">NAD</keyword>
<evidence type="ECO:0000313" key="6">
    <source>
        <dbReference type="EMBL" id="OEH80932.1"/>
    </source>
</evidence>
<dbReference type="EMBL" id="MIEK01000078">
    <property type="protein sequence ID" value="OEH80932.1"/>
    <property type="molecule type" value="Genomic_DNA"/>
</dbReference>
<dbReference type="GO" id="GO:0004022">
    <property type="term" value="F:alcohol dehydrogenase (NAD+) activity"/>
    <property type="evidence" value="ECO:0007669"/>
    <property type="project" value="TreeGrafter"/>
</dbReference>
<organism evidence="6 7">
    <name type="scientific">Enterococcus rivorum</name>
    <dbReference type="NCBI Taxonomy" id="762845"/>
    <lineage>
        <taxon>Bacteria</taxon>
        <taxon>Bacillati</taxon>
        <taxon>Bacillota</taxon>
        <taxon>Bacilli</taxon>
        <taxon>Lactobacillales</taxon>
        <taxon>Enterococcaceae</taxon>
        <taxon>Enterococcus</taxon>
    </lineage>
</organism>
<feature type="domain" description="Fe-containing alcohol dehydrogenase-like C-terminal" evidence="5">
    <location>
        <begin position="173"/>
        <end position="376"/>
    </location>
</feature>
<evidence type="ECO:0000313" key="7">
    <source>
        <dbReference type="Proteomes" id="UP000095256"/>
    </source>
</evidence>
<dbReference type="Proteomes" id="UP000095256">
    <property type="component" value="Unassembled WGS sequence"/>
</dbReference>
<evidence type="ECO:0000259" key="5">
    <source>
        <dbReference type="Pfam" id="PF25137"/>
    </source>
</evidence>
<dbReference type="Gene3D" id="1.20.1090.10">
    <property type="entry name" value="Dehydroquinate synthase-like - alpha domain"/>
    <property type="match status" value="1"/>
</dbReference>
<evidence type="ECO:0000256" key="3">
    <source>
        <dbReference type="ARBA" id="ARBA00023027"/>
    </source>
</evidence>
<sequence>MINQFSLRTNILLNRGSLEALKKVSGTKALIVADAIIDELGYLDKVKSYLMDAGIISSVFVDVKPDPDTKVIAAGIKMYETIQPDVVVAIGGGSAIDAAKGIFYSVAKMNNHALKKPYFIAIPSTSGTGSEVTDFSVITADEQKVVIVDEYLSPDLAILDSTCISSVPQKVLVDTGLDVLTHATEAYVAKNATDFTDALAEKAIKIIFEHLPILFNDCQADDSRDRVHNASCLSGIAFNNAGLGIVHSLSHAMGARFHIPHGRCNALLLEEVIAYNANLKGTADNEAAKKYAQLAELLHLPARTVREGVVSYLDAITQLKKQLSIENKLSQLGINEADFMKTITEMSEAALLDRCTPTNPIEPTKEALEKIYQNSY</sequence>
<gene>
    <name evidence="6" type="ORF">BCR26_06340</name>
</gene>
<dbReference type="PANTHER" id="PTHR11496:SF102">
    <property type="entry name" value="ALCOHOL DEHYDROGENASE 4"/>
    <property type="match status" value="1"/>
</dbReference>
<keyword evidence="2" id="KW-0560">Oxidoreductase</keyword>
<name>A0A1E5KSQ5_9ENTE</name>
<dbReference type="Pfam" id="PF00465">
    <property type="entry name" value="Fe-ADH"/>
    <property type="match status" value="1"/>
</dbReference>
<dbReference type="InterPro" id="IPR039697">
    <property type="entry name" value="Alcohol_dehydrogenase_Fe"/>
</dbReference>